<dbReference type="InterPro" id="IPR032675">
    <property type="entry name" value="LRR_dom_sf"/>
</dbReference>
<dbReference type="InterPro" id="IPR001810">
    <property type="entry name" value="F-box_dom"/>
</dbReference>
<dbReference type="OrthoDB" id="3258386at2759"/>
<keyword evidence="3" id="KW-1185">Reference proteome</keyword>
<evidence type="ECO:0000313" key="3">
    <source>
        <dbReference type="Proteomes" id="UP000076154"/>
    </source>
</evidence>
<protein>
    <recommendedName>
        <fullName evidence="1">F-box domain-containing protein</fullName>
    </recommendedName>
</protein>
<reference evidence="2" key="1">
    <citation type="submission" date="2018-04" db="EMBL/GenBank/DDBJ databases">
        <title>Whole genome sequencing of Hypsizygus marmoreus.</title>
        <authorList>
            <person name="Choi I.-G."/>
            <person name="Min B."/>
            <person name="Kim J.-G."/>
            <person name="Kim S."/>
            <person name="Oh Y.-L."/>
            <person name="Kong W.-S."/>
            <person name="Park H."/>
            <person name="Jeong J."/>
            <person name="Song E.-S."/>
        </authorList>
    </citation>
    <scope>NUCLEOTIDE SEQUENCE [LARGE SCALE GENOMIC DNA]</scope>
    <source>
        <strain evidence="2">51987-8</strain>
    </source>
</reference>
<sequence>MHRCLDIHDIKNLIFDHLDFSELPQIATVCRGFTDAALDRLWRRQNDMGNLIQVMPPSLWMVVPGYSPPAIANEEEEEEEEEETDPTLVSKTIVFMRELEEGDWARFEYYSYRIHQLGVSPIEHGFPFTIADDIIVTLATYRPMRNLLPKLRYIRLDLEKYINTGKSIALAQCLLGSTMKLVTLDIPSELSEQVLLNLFCSFSRLCPNIEELRLTWVDSQPPSQHVEKLEKLVGSLKKLHVFNVVPAIPMPLSELGALPLRSLGTVKVSSALDLFEFTTSTNRFVYLHELVLEVEGWDSAAGILNMMWCPFTSLEIENISLAPGRPHALANFIKFLSRHPSSASLTHLTLHEPLEEPQPGGWFVPAVSQLFRPLFALTRLQYIQLRFRILSDLDDAWLLDAANAWPYLESLSLSGLHAPSRLTLAGLVPLVKHCPHLHSLHTSFIAMPFEPALLAGSRNLNVSEISLPLSPLTDPMKVARCLVLMFPRLERVSDWTEYVTWKKVNEWLHESSYE</sequence>
<dbReference type="Pfam" id="PF12937">
    <property type="entry name" value="F-box-like"/>
    <property type="match status" value="1"/>
</dbReference>
<gene>
    <name evidence="2" type="ORF">Hypma_008473</name>
</gene>
<feature type="domain" description="F-box" evidence="1">
    <location>
        <begin position="12"/>
        <end position="45"/>
    </location>
</feature>
<evidence type="ECO:0000259" key="1">
    <source>
        <dbReference type="Pfam" id="PF12937"/>
    </source>
</evidence>
<name>A0A369JT69_HYPMA</name>
<organism evidence="2 3">
    <name type="scientific">Hypsizygus marmoreus</name>
    <name type="common">White beech mushroom</name>
    <name type="synonym">Agaricus marmoreus</name>
    <dbReference type="NCBI Taxonomy" id="39966"/>
    <lineage>
        <taxon>Eukaryota</taxon>
        <taxon>Fungi</taxon>
        <taxon>Dikarya</taxon>
        <taxon>Basidiomycota</taxon>
        <taxon>Agaricomycotina</taxon>
        <taxon>Agaricomycetes</taxon>
        <taxon>Agaricomycetidae</taxon>
        <taxon>Agaricales</taxon>
        <taxon>Tricholomatineae</taxon>
        <taxon>Lyophyllaceae</taxon>
        <taxon>Hypsizygus</taxon>
    </lineage>
</organism>
<comment type="caution">
    <text evidence="2">The sequence shown here is derived from an EMBL/GenBank/DDBJ whole genome shotgun (WGS) entry which is preliminary data.</text>
</comment>
<dbReference type="InParanoid" id="A0A369JT69"/>
<dbReference type="SUPFAM" id="SSF52047">
    <property type="entry name" value="RNI-like"/>
    <property type="match status" value="1"/>
</dbReference>
<proteinExistence type="predicted"/>
<evidence type="ECO:0000313" key="2">
    <source>
        <dbReference type="EMBL" id="RDB24430.1"/>
    </source>
</evidence>
<accession>A0A369JT69</accession>
<dbReference type="Proteomes" id="UP000076154">
    <property type="component" value="Unassembled WGS sequence"/>
</dbReference>
<dbReference type="Gene3D" id="3.80.10.10">
    <property type="entry name" value="Ribonuclease Inhibitor"/>
    <property type="match status" value="1"/>
</dbReference>
<dbReference type="EMBL" id="LUEZ02000044">
    <property type="protein sequence ID" value="RDB24430.1"/>
    <property type="molecule type" value="Genomic_DNA"/>
</dbReference>
<dbReference type="AlphaFoldDB" id="A0A369JT69"/>